<protein>
    <submittedName>
        <fullName evidence="2">Uncharacterized protein</fullName>
    </submittedName>
</protein>
<name>A0A1I5XA55_9PSEU</name>
<dbReference type="STRING" id="112413.SAMN05421854_110119"/>
<proteinExistence type="predicted"/>
<organism evidence="2 3">
    <name type="scientific">Amycolatopsis rubida</name>
    <dbReference type="NCBI Taxonomy" id="112413"/>
    <lineage>
        <taxon>Bacteria</taxon>
        <taxon>Bacillati</taxon>
        <taxon>Actinomycetota</taxon>
        <taxon>Actinomycetes</taxon>
        <taxon>Pseudonocardiales</taxon>
        <taxon>Pseudonocardiaceae</taxon>
        <taxon>Amycolatopsis</taxon>
    </lineage>
</organism>
<dbReference type="Proteomes" id="UP000199137">
    <property type="component" value="Unassembled WGS sequence"/>
</dbReference>
<dbReference type="EMBL" id="FOWC01000010">
    <property type="protein sequence ID" value="SFQ28855.1"/>
    <property type="molecule type" value="Genomic_DNA"/>
</dbReference>
<dbReference type="AlphaFoldDB" id="A0A1I5XA55"/>
<feature type="region of interest" description="Disordered" evidence="1">
    <location>
        <begin position="90"/>
        <end position="204"/>
    </location>
</feature>
<feature type="compositionally biased region" description="Low complexity" evidence="1">
    <location>
        <begin position="182"/>
        <end position="195"/>
    </location>
</feature>
<sequence length="204" mass="22018">MIGEGAAGRRRVVIRRYRGDGRRHVYPARAVLVRRPPPQVQAMCHEQLGSGWTHPTDMLAREPLPSLGSPFERCENCWEWMQRHPGARVVAGGAARDPRAPGAFPSPPSRAPGPGAARTETASLASPPGKGGQVRRDLGRACRIVPALERTPPVRQGPEGGSSGGDTRRGCPPARRLRQSRAVRPVRVAPRGAPASRWSPEAPR</sequence>
<accession>A0A1I5XA55</accession>
<reference evidence="2 3" key="1">
    <citation type="submission" date="2016-10" db="EMBL/GenBank/DDBJ databases">
        <authorList>
            <person name="de Groot N.N."/>
        </authorList>
    </citation>
    <scope>NUCLEOTIDE SEQUENCE [LARGE SCALE GENOMIC DNA]</scope>
    <source>
        <strain evidence="2 3">DSM 44637</strain>
    </source>
</reference>
<gene>
    <name evidence="2" type="ORF">SAMN05421854_110119</name>
</gene>
<evidence type="ECO:0000313" key="3">
    <source>
        <dbReference type="Proteomes" id="UP000199137"/>
    </source>
</evidence>
<evidence type="ECO:0000256" key="1">
    <source>
        <dbReference type="SAM" id="MobiDB-lite"/>
    </source>
</evidence>
<evidence type="ECO:0000313" key="2">
    <source>
        <dbReference type="EMBL" id="SFQ28855.1"/>
    </source>
</evidence>
<feature type="compositionally biased region" description="Low complexity" evidence="1">
    <location>
        <begin position="90"/>
        <end position="103"/>
    </location>
</feature>
<dbReference type="RefSeq" id="WP_167545527.1">
    <property type="nucleotide sequence ID" value="NZ_FOWC01000010.1"/>
</dbReference>